<dbReference type="GO" id="GO:0005319">
    <property type="term" value="F:lipid transporter activity"/>
    <property type="evidence" value="ECO:0007669"/>
    <property type="project" value="InterPro"/>
</dbReference>
<evidence type="ECO:0000256" key="1">
    <source>
        <dbReference type="ARBA" id="ARBA00022761"/>
    </source>
</evidence>
<accession>W2TG35</accession>
<name>W2TG35_NECAM</name>
<gene>
    <name evidence="4" type="ORF">NECAME_08812</name>
</gene>
<dbReference type="Pfam" id="PF09172">
    <property type="entry name" value="Vit_open_b-sht"/>
    <property type="match status" value="1"/>
</dbReference>
<reference evidence="5" key="1">
    <citation type="journal article" date="2014" name="Nat. Genet.">
        <title>Genome of the human hookworm Necator americanus.</title>
        <authorList>
            <person name="Tang Y.T."/>
            <person name="Gao X."/>
            <person name="Rosa B.A."/>
            <person name="Abubucker S."/>
            <person name="Hallsworth-Pepin K."/>
            <person name="Martin J."/>
            <person name="Tyagi R."/>
            <person name="Heizer E."/>
            <person name="Zhang X."/>
            <person name="Bhonagiri-Palsikar V."/>
            <person name="Minx P."/>
            <person name="Warren W.C."/>
            <person name="Wang Q."/>
            <person name="Zhan B."/>
            <person name="Hotez P.J."/>
            <person name="Sternberg P.W."/>
            <person name="Dougall A."/>
            <person name="Gaze S.T."/>
            <person name="Mulvenna J."/>
            <person name="Sotillo J."/>
            <person name="Ranganathan S."/>
            <person name="Rabelo E.M."/>
            <person name="Wilson R.K."/>
            <person name="Felgner P.L."/>
            <person name="Bethony J."/>
            <person name="Hawdon J.M."/>
            <person name="Gasser R.B."/>
            <person name="Loukas A."/>
            <person name="Mitreva M."/>
        </authorList>
    </citation>
    <scope>NUCLEOTIDE SEQUENCE [LARGE SCALE GENOMIC DNA]</scope>
</reference>
<dbReference type="OrthoDB" id="5825149at2759"/>
<sequence length="67" mass="8095">MEREESNTVVRGRRIRESLNILKEIAKKLNIRPRVTDHRTPHAMLYLRYKDMDYAVLPLDEKMIEEL</sequence>
<dbReference type="KEGG" id="nai:NECAME_08812"/>
<dbReference type="Proteomes" id="UP000053676">
    <property type="component" value="Unassembled WGS sequence"/>
</dbReference>
<dbReference type="STRING" id="51031.W2TG35"/>
<dbReference type="SUPFAM" id="SSF56968">
    <property type="entry name" value="Lipovitellin-phosvitin complex, beta-sheet shell regions"/>
    <property type="match status" value="1"/>
</dbReference>
<evidence type="ECO:0000313" key="4">
    <source>
        <dbReference type="EMBL" id="ETN81010.1"/>
    </source>
</evidence>
<evidence type="ECO:0000313" key="5">
    <source>
        <dbReference type="Proteomes" id="UP000053676"/>
    </source>
</evidence>
<dbReference type="EMBL" id="KI658882">
    <property type="protein sequence ID" value="ETN81010.1"/>
    <property type="molecule type" value="Genomic_DNA"/>
</dbReference>
<dbReference type="InterPro" id="IPR015819">
    <property type="entry name" value="Lipid_transp_b-sht_shell"/>
</dbReference>
<feature type="non-terminal residue" evidence="4">
    <location>
        <position position="67"/>
    </location>
</feature>
<keyword evidence="2" id="KW-1015">Disulfide bond</keyword>
<feature type="domain" description="Vitellinogen open beta-sheet" evidence="3">
    <location>
        <begin position="4"/>
        <end position="65"/>
    </location>
</feature>
<evidence type="ECO:0000259" key="3">
    <source>
        <dbReference type="Pfam" id="PF09172"/>
    </source>
</evidence>
<dbReference type="AlphaFoldDB" id="W2TG35"/>
<protein>
    <recommendedName>
        <fullName evidence="3">Vitellinogen open beta-sheet domain-containing protein</fullName>
    </recommendedName>
</protein>
<keyword evidence="5" id="KW-1185">Reference proteome</keyword>
<keyword evidence="1" id="KW-0758">Storage protein</keyword>
<evidence type="ECO:0000256" key="2">
    <source>
        <dbReference type="ARBA" id="ARBA00023157"/>
    </source>
</evidence>
<organism evidence="4 5">
    <name type="scientific">Necator americanus</name>
    <name type="common">Human hookworm</name>
    <dbReference type="NCBI Taxonomy" id="51031"/>
    <lineage>
        <taxon>Eukaryota</taxon>
        <taxon>Metazoa</taxon>
        <taxon>Ecdysozoa</taxon>
        <taxon>Nematoda</taxon>
        <taxon>Chromadorea</taxon>
        <taxon>Rhabditida</taxon>
        <taxon>Rhabditina</taxon>
        <taxon>Rhabditomorpha</taxon>
        <taxon>Strongyloidea</taxon>
        <taxon>Ancylostomatidae</taxon>
        <taxon>Bunostominae</taxon>
        <taxon>Necator</taxon>
    </lineage>
</organism>
<dbReference type="InterPro" id="IPR015255">
    <property type="entry name" value="Vitellinogen_open_b-sht"/>
</dbReference>
<proteinExistence type="predicted"/>